<dbReference type="RefSeq" id="YP_009800515.1">
    <property type="nucleotide sequence ID" value="NC_047954.1"/>
</dbReference>
<dbReference type="KEGG" id="vg:54991014"/>
<evidence type="ECO:0000313" key="2">
    <source>
        <dbReference type="Proteomes" id="UP000247221"/>
    </source>
</evidence>
<sequence length="232" mass="26260">MQHISDVISSTQYTAVESLRGKEVIYFREGAKRHLWIGKVTHITTNGVKILYRNGIEQPYSLSYFRNHFAPAHWKANQNIYCMAGNMNANYVGQALRAYDVPACDYNQLELRILAEMLRKGVIVDPTKLVHMGDNFDMTAMSYHDETQVSVKGNPEKEDKEPAAKVSDLGEFYVWRIGGDIPKKIHLTMDEALAEASRLSTLHPRCCFKVLHVAATVVCNPVTTYDTNVVIH</sequence>
<reference evidence="1 2" key="1">
    <citation type="submission" date="2018-03" db="EMBL/GenBank/DDBJ databases">
        <title>Phage therapy in agriculture - a green tech approach to combat plant pathogenic bacteria.</title>
        <authorList>
            <person name="Carstens A.B."/>
            <person name="Djurhuus A.M."/>
            <person name="Hansen L.H."/>
        </authorList>
    </citation>
    <scope>NUCLEOTIDE SEQUENCE [LARGE SCALE GENOMIC DNA]</scope>
</reference>
<organism evidence="1 2">
    <name type="scientific">Pseudomonas phage Njord</name>
    <dbReference type="NCBI Taxonomy" id="2163985"/>
    <lineage>
        <taxon>Viruses</taxon>
        <taxon>Duplodnaviria</taxon>
        <taxon>Heunggongvirae</taxon>
        <taxon>Uroviricota</taxon>
        <taxon>Caudoviricetes</taxon>
        <taxon>Autographivirales</taxon>
        <taxon>Autosignataviridae</taxon>
        <taxon>Colwellvirinae</taxon>
        <taxon>Njordvirus</taxon>
        <taxon>Njordvirus njord</taxon>
        <taxon>Uliginvirus njord</taxon>
    </lineage>
</organism>
<name>A0A2S1GMI3_9CAUD</name>
<dbReference type="GeneID" id="54991014"/>
<keyword evidence="2" id="KW-1185">Reference proteome</keyword>
<evidence type="ECO:0000313" key="1">
    <source>
        <dbReference type="EMBL" id="AWD90597.1"/>
    </source>
</evidence>
<proteinExistence type="predicted"/>
<protein>
    <submittedName>
        <fullName evidence="1">Uncharacterized protein</fullName>
    </submittedName>
</protein>
<dbReference type="Proteomes" id="UP000247221">
    <property type="component" value="Segment"/>
</dbReference>
<dbReference type="EMBL" id="MH113812">
    <property type="protein sequence ID" value="AWD90597.1"/>
    <property type="molecule type" value="Genomic_DNA"/>
</dbReference>
<accession>A0A2S1GMI3</accession>